<dbReference type="Proteomes" id="UP000886520">
    <property type="component" value="Chromosome 1"/>
</dbReference>
<evidence type="ECO:0000313" key="2">
    <source>
        <dbReference type="Proteomes" id="UP000886520"/>
    </source>
</evidence>
<comment type="caution">
    <text evidence="1">The sequence shown here is derived from an EMBL/GenBank/DDBJ whole genome shotgun (WGS) entry which is preliminary data.</text>
</comment>
<accession>A0A9D4VED6</accession>
<dbReference type="EMBL" id="JABFUD020000001">
    <property type="protein sequence ID" value="KAI5084854.1"/>
    <property type="molecule type" value="Genomic_DNA"/>
</dbReference>
<evidence type="ECO:0000313" key="1">
    <source>
        <dbReference type="EMBL" id="KAI5084854.1"/>
    </source>
</evidence>
<keyword evidence="2" id="KW-1185">Reference proteome</keyword>
<proteinExistence type="predicted"/>
<gene>
    <name evidence="1" type="ORF">GOP47_0001023</name>
</gene>
<name>A0A9D4VED6_ADICA</name>
<sequence>RGCDWNLAAESERTKRTDGSARAKRAKYKKASWPFKDFMCVRQSCRTFSSRRQFGRILVRLKGELLQCTDDCPSLCQAAVCMTCRCGDLVAVVPAAGSRGQLFVDHGCAGNAGRGPERALRNLPGCSCWGDLLHAVLPKIIGGHVRQKGTEQARSSRRRTGGRGGRLCLHLRGG</sequence>
<reference evidence="1" key="1">
    <citation type="submission" date="2021-01" db="EMBL/GenBank/DDBJ databases">
        <title>Adiantum capillus-veneris genome.</title>
        <authorList>
            <person name="Fang Y."/>
            <person name="Liao Q."/>
        </authorList>
    </citation>
    <scope>NUCLEOTIDE SEQUENCE</scope>
    <source>
        <strain evidence="1">H3</strain>
        <tissue evidence="1">Leaf</tissue>
    </source>
</reference>
<protein>
    <submittedName>
        <fullName evidence="1">Uncharacterized protein</fullName>
    </submittedName>
</protein>
<organism evidence="1 2">
    <name type="scientific">Adiantum capillus-veneris</name>
    <name type="common">Maidenhair fern</name>
    <dbReference type="NCBI Taxonomy" id="13818"/>
    <lineage>
        <taxon>Eukaryota</taxon>
        <taxon>Viridiplantae</taxon>
        <taxon>Streptophyta</taxon>
        <taxon>Embryophyta</taxon>
        <taxon>Tracheophyta</taxon>
        <taxon>Polypodiopsida</taxon>
        <taxon>Polypodiidae</taxon>
        <taxon>Polypodiales</taxon>
        <taxon>Pteridineae</taxon>
        <taxon>Pteridaceae</taxon>
        <taxon>Vittarioideae</taxon>
        <taxon>Adiantum</taxon>
    </lineage>
</organism>
<dbReference type="AlphaFoldDB" id="A0A9D4VED6"/>
<feature type="non-terminal residue" evidence="1">
    <location>
        <position position="1"/>
    </location>
</feature>